<dbReference type="HGNC" id="HGNC:37273">
    <property type="gene designation" value="ZNF879"/>
</dbReference>
<dbReference type="EMBL" id="AC104117">
    <property type="status" value="NOT_ANNOTATED_CDS"/>
    <property type="molecule type" value="Genomic_DNA"/>
</dbReference>
<sequence>MARRLLPAHVQSWMNRSGFAIPGVRDVQGCGRVLQPGRVVAPGLCPESLVPGGDAGELQHPGLTGDSLFQAKGHLPVRARRRPLDGGEWSSPRRTSRMGKLVWNHSF</sequence>
<evidence type="ECO:0000313" key="2">
    <source>
        <dbReference type="Proteomes" id="UP000005640"/>
    </source>
</evidence>
<dbReference type="UCSC" id="uc063klw.1">
    <property type="organism name" value="human"/>
</dbReference>
<accession>E5RGZ8</accession>
<organism evidence="1 2">
    <name type="scientific">Homo sapiens</name>
    <name type="common">Human</name>
    <dbReference type="NCBI Taxonomy" id="9606"/>
    <lineage>
        <taxon>Eukaryota</taxon>
        <taxon>Metazoa</taxon>
        <taxon>Chordata</taxon>
        <taxon>Craniata</taxon>
        <taxon>Vertebrata</taxon>
        <taxon>Euteleostomi</taxon>
        <taxon>Mammalia</taxon>
        <taxon>Eutheria</taxon>
        <taxon>Euarchontoglires</taxon>
        <taxon>Primates</taxon>
        <taxon>Haplorrhini</taxon>
        <taxon>Catarrhini</taxon>
        <taxon>Hominidae</taxon>
        <taxon>Homo</taxon>
    </lineage>
</organism>
<dbReference type="HOGENOM" id="CLU_2209136_0_0_1"/>
<dbReference type="GeneTree" id="ENSGT00940000162816"/>
<name>E5RGZ8_HUMAN</name>
<dbReference type="Ensembl" id="ENST00000519896.5">
    <property type="protein sequence ID" value="ENSP00000430047.1"/>
    <property type="gene ID" value="ENSG00000234284.7"/>
</dbReference>
<evidence type="ECO:0000313" key="1">
    <source>
        <dbReference type="Ensembl" id="ENSP00000430047.1"/>
    </source>
</evidence>
<dbReference type="Bgee" id="ENSG00000234284">
    <property type="expression patterns" value="Expressed in pancreatic ductal cell and 134 other cell types or tissues"/>
</dbReference>
<gene>
    <name evidence="1" type="primary">ZNF879</name>
</gene>
<proteinExistence type="predicted"/>
<reference evidence="1" key="5">
    <citation type="submission" date="2025-09" db="UniProtKB">
        <authorList>
            <consortium name="Ensembl"/>
        </authorList>
    </citation>
    <scope>IDENTIFICATION</scope>
</reference>
<dbReference type="Ensembl" id="ENST00000519896.5">
    <property type="protein sequence ID" value="ENSP00000430047.1"/>
    <property type="gene ID" value="ENSG00000234284.8"/>
</dbReference>
<dbReference type="ExpressionAtlas" id="E5RGZ8">
    <property type="expression patterns" value="baseline and differential"/>
</dbReference>
<dbReference type="OpenTargets" id="ENSG00000234284"/>
<dbReference type="VEuPathDB" id="HostDB:ENSG00000234284"/>
<protein>
    <submittedName>
        <fullName evidence="1">Zinc finger protein 879</fullName>
    </submittedName>
</protein>
<dbReference type="ChiTaRS" id="ZNF879">
    <property type="organism name" value="human"/>
</dbReference>
<dbReference type="Antibodypedia" id="29464">
    <property type="antibodies" value="36 antibodies from 10 providers"/>
</dbReference>
<dbReference type="Proteomes" id="UP000005640">
    <property type="component" value="Chromosome 5"/>
</dbReference>
<dbReference type="AlphaFoldDB" id="E5RGZ8"/>
<reference evidence="1" key="4">
    <citation type="submission" date="2025-08" db="UniProtKB">
        <authorList>
            <consortium name="Ensembl"/>
        </authorList>
    </citation>
    <scope>IDENTIFICATION</scope>
</reference>
<keyword evidence="2" id="KW-1185">Reference proteome</keyword>
<reference evidence="1 2" key="1">
    <citation type="journal article" date="2001" name="Nature">
        <title>Initial sequencing and analysis of the human genome.</title>
        <authorList>
            <consortium name="International Human Genome Sequencing Consortium"/>
            <person name="Lander E.S."/>
            <person name="Linton L.M."/>
            <person name="Birren B."/>
            <person name="Nusbaum C."/>
            <person name="Zody M.C."/>
            <person name="Baldwin J."/>
            <person name="Devon K."/>
            <person name="Dewar K."/>
            <person name="Doyle M."/>
            <person name="FitzHugh W."/>
            <person name="Funke R."/>
            <person name="Gage D."/>
            <person name="Harris K."/>
            <person name="Heaford A."/>
            <person name="Howland J."/>
            <person name="Kann L."/>
            <person name="Lehoczky J."/>
            <person name="LeVine R."/>
            <person name="McEwan P."/>
            <person name="McKernan K."/>
            <person name="Meldrim J."/>
            <person name="Mesirov J.P."/>
            <person name="Miranda C."/>
            <person name="Morris W."/>
            <person name="Naylor J."/>
            <person name="Raymond C."/>
            <person name="Rosetti M."/>
            <person name="Santos R."/>
            <person name="Sheridan A."/>
            <person name="Sougnez C."/>
            <person name="Stange-Thomann N."/>
            <person name="Stojanovic N."/>
            <person name="Subramanian A."/>
            <person name="Wyman D."/>
            <person name="Rogers J."/>
            <person name="Sulston J."/>
            <person name="Ainscough R."/>
            <person name="Beck S."/>
            <person name="Bentley D."/>
            <person name="Burton J."/>
            <person name="Clee C."/>
            <person name="Carter N."/>
            <person name="Coulson A."/>
            <person name="Deadman R."/>
            <person name="Deloukas P."/>
            <person name="Dunham A."/>
            <person name="Dunham I."/>
            <person name="Durbin R."/>
            <person name="French L."/>
            <person name="Grafham D."/>
            <person name="Gregory S."/>
            <person name="Hubbard T."/>
            <person name="Humphray S."/>
            <person name="Hunt A."/>
            <person name="Jones M."/>
            <person name="Lloyd C."/>
            <person name="McMurray A."/>
            <person name="Matthews L."/>
            <person name="Mercer S."/>
            <person name="Milne S."/>
            <person name="Mullikin J.C."/>
            <person name="Mungall A."/>
            <person name="Plumb R."/>
            <person name="Ross M."/>
            <person name="Shownkeen R."/>
            <person name="Sims S."/>
            <person name="Waterston R.H."/>
            <person name="Wilson R.K."/>
            <person name="Hillier L.W."/>
            <person name="McPherson J.D."/>
            <person name="Marra M.A."/>
            <person name="Mardis E.R."/>
            <person name="Fulton L.A."/>
            <person name="Chinwalla A.T."/>
            <person name="Pepin K.H."/>
            <person name="Gish W.R."/>
            <person name="Chissoe S.L."/>
            <person name="Wendl M.C."/>
            <person name="Delehaunty K.D."/>
            <person name="Miner T.L."/>
            <person name="Delehaunty A."/>
            <person name="Kramer J.B."/>
            <person name="Cook L.L."/>
            <person name="Fulton R.S."/>
            <person name="Johnson D.L."/>
            <person name="Minx P.J."/>
            <person name="Clifton S.W."/>
            <person name="Hawkins T."/>
            <person name="Branscomb E."/>
            <person name="Predki P."/>
            <person name="Richardson P."/>
            <person name="Wenning S."/>
            <person name="Slezak T."/>
            <person name="Doggett N."/>
            <person name="Cheng J.F."/>
            <person name="Olsen A."/>
            <person name="Lucas S."/>
            <person name="Elkin C."/>
            <person name="Uberbacher E."/>
            <person name="Frazier M."/>
            <person name="Gibbs R.A."/>
            <person name="Muzny D.M."/>
            <person name="Scherer S.E."/>
            <person name="Bouck J.B."/>
            <person name="Sodergren E.J."/>
            <person name="Worley K.C."/>
            <person name="Rives C.M."/>
            <person name="Gorrell J.H."/>
            <person name="Metzker M.L."/>
            <person name="Naylor S.L."/>
            <person name="Kucherlapati R.S."/>
            <person name="Nelson D.L."/>
            <person name="Weinstock G.M."/>
            <person name="Sakaki Y."/>
            <person name="Fujiyama A."/>
            <person name="Hattori M."/>
            <person name="Yada T."/>
            <person name="Toyoda A."/>
            <person name="Itoh T."/>
            <person name="Kawagoe C."/>
            <person name="Watanabe H."/>
            <person name="Totoki Y."/>
            <person name="Taylor T."/>
            <person name="Weissenbach J."/>
            <person name="Heilig R."/>
            <person name="Saurin W."/>
            <person name="Artiguenave F."/>
            <person name="Brottier P."/>
            <person name="Bruls T."/>
            <person name="Pelletier E."/>
            <person name="Robert C."/>
            <person name="Wincker P."/>
            <person name="Smith D.R."/>
            <person name="Doucette-Stamm L."/>
            <person name="Rubenfield M."/>
            <person name="Weinstock K."/>
            <person name="Lee H.M."/>
            <person name="Dubois J."/>
            <person name="Rosenthal A."/>
            <person name="Platzer M."/>
            <person name="Nyakatura G."/>
            <person name="Taudien S."/>
            <person name="Rump A."/>
            <person name="Yang H."/>
            <person name="Yu J."/>
            <person name="Wang J."/>
            <person name="Huang G."/>
            <person name="Gu J."/>
            <person name="Hood L."/>
            <person name="Rowen L."/>
            <person name="Madan A."/>
            <person name="Qin S."/>
            <person name="Davis R.W."/>
            <person name="Federspiel N.A."/>
            <person name="Abola A.P."/>
            <person name="Proctor M.J."/>
            <person name="Myers R.M."/>
            <person name="Schmutz J."/>
            <person name="Dickson M."/>
            <person name="Grimwood J."/>
            <person name="Cox D.R."/>
            <person name="Olson M.V."/>
            <person name="Kaul R."/>
            <person name="Raymond C."/>
            <person name="Shimizu N."/>
            <person name="Kawasaki K."/>
            <person name="Minoshima S."/>
            <person name="Evans G.A."/>
            <person name="Athanasiou M."/>
            <person name="Schultz R."/>
            <person name="Roe B.A."/>
            <person name="Chen F."/>
            <person name="Pan H."/>
            <person name="Ramser J."/>
            <person name="Lehrach H."/>
            <person name="Reinhardt R."/>
            <person name="McCombie W.R."/>
            <person name="de la Bastide M."/>
            <person name="Dedhia N."/>
            <person name="Blocker H."/>
            <person name="Hornischer K."/>
            <person name="Nordsiek G."/>
            <person name="Agarwala R."/>
            <person name="Aravind L."/>
            <person name="Bailey J.A."/>
            <person name="Bateman A."/>
            <person name="Batzoglou S."/>
            <person name="Birney E."/>
            <person name="Bork P."/>
            <person name="Brown D.G."/>
            <person name="Burge C.B."/>
            <person name="Cerutti L."/>
            <person name="Chen H.C."/>
            <person name="Church D."/>
            <person name="Clamp M."/>
            <person name="Copley R.R."/>
            <person name="Doerks T."/>
            <person name="Eddy S.R."/>
            <person name="Eichler E.E."/>
            <person name="Furey T.S."/>
            <person name="Galagan J."/>
            <person name="Gilbert J.G."/>
            <person name="Harmon C."/>
            <person name="Hayashizaki Y."/>
            <person name="Haussler D."/>
            <person name="Hermjakob H."/>
            <person name="Hokamp K."/>
            <person name="Jang W."/>
            <person name="Johnson L.S."/>
            <person name="Jones T.A."/>
            <person name="Kasif S."/>
            <person name="Kaspryzk A."/>
            <person name="Kennedy S."/>
            <person name="Kent W.J."/>
            <person name="Kitts P."/>
            <person name="Koonin E.V."/>
            <person name="Korf I."/>
            <person name="Kulp D."/>
            <person name="Lancet D."/>
            <person name="Lowe T.M."/>
            <person name="McLysaght A."/>
            <person name="Mikkelsen T."/>
            <person name="Moran J.V."/>
            <person name="Mulder N."/>
            <person name="Pollara V.J."/>
            <person name="Ponting C.P."/>
            <person name="Schuler G."/>
            <person name="Schultz J."/>
            <person name="Slater G."/>
            <person name="Smit A.F."/>
            <person name="Stupka E."/>
            <person name="Szustakowski J."/>
            <person name="Thierry-Mieg D."/>
            <person name="Thierry-Mieg J."/>
            <person name="Wagner L."/>
            <person name="Wallis J."/>
            <person name="Wheeler R."/>
            <person name="Williams A."/>
            <person name="Wolf Y.I."/>
            <person name="Wolfe K.H."/>
            <person name="Yang S.P."/>
            <person name="Yeh R.F."/>
            <person name="Collins F."/>
            <person name="Guyer M.S."/>
            <person name="Peterson J."/>
            <person name="Felsenfeld A."/>
            <person name="Wetterstrand K.A."/>
            <person name="Patrinos A."/>
            <person name="Morgan M.J."/>
            <person name="de Jong P."/>
            <person name="Catanese J.J."/>
            <person name="Osoegawa K."/>
            <person name="Shizuya H."/>
            <person name="Choi S."/>
            <person name="Chen Y.J."/>
        </authorList>
    </citation>
    <scope>NUCLEOTIDE SEQUENCE [LARGE SCALE GENOMIC DNA]</scope>
</reference>
<dbReference type="OrthoDB" id="40579at2759"/>
<reference evidence="1 2" key="3">
    <citation type="journal article" date="2004" name="Nature">
        <title>Finishing the euchromatic sequence of the human genome.</title>
        <authorList>
            <consortium name="International Human Genome Sequencing Consortium"/>
        </authorList>
    </citation>
    <scope>NUCLEOTIDE SEQUENCE [LARGE SCALE GENOMIC DNA]</scope>
</reference>
<reference evidence="1 2" key="2">
    <citation type="journal article" date="2004" name="Nature">
        <title>The DNA sequence and comparative analysis of human chromosome 5.</title>
        <authorList>
            <person name="Schmutz J."/>
            <person name="Martin J."/>
            <person name="Terry A."/>
            <person name="Couronne O."/>
            <person name="Grimwood J."/>
            <person name="Lowry S."/>
            <person name="Gordon L.A."/>
            <person name="Scott D."/>
            <person name="Xie G."/>
            <person name="Huang W."/>
            <person name="Hellsten U."/>
            <person name="Tran-Gyamfi M."/>
            <person name="She X."/>
            <person name="Prabhakar S."/>
            <person name="Aerts A."/>
            <person name="Altherr M."/>
            <person name="Bajorek E."/>
            <person name="Black S."/>
            <person name="Branscomb E."/>
            <person name="Caoile C."/>
            <person name="Challacombe J.F."/>
            <person name="Chan Y.M."/>
            <person name="Denys M."/>
            <person name="Detter J.C."/>
            <person name="Escobar J."/>
            <person name="Flowers D."/>
            <person name="Fotopulos D."/>
            <person name="Glavina T."/>
            <person name="Gomez M."/>
            <person name="Gonzales E."/>
            <person name="Goodstein D."/>
            <person name="Grigoriev I."/>
            <person name="Groza M."/>
            <person name="Hammon N."/>
            <person name="Hawkins T."/>
            <person name="Haydu L."/>
            <person name="Israni S."/>
            <person name="Jett J."/>
            <person name="Kadner K."/>
            <person name="Kimball H."/>
            <person name="Kobayashi A."/>
            <person name="Lopez F."/>
            <person name="Lou Y."/>
            <person name="Martinez D."/>
            <person name="Medina C."/>
            <person name="Morgan J."/>
            <person name="Nandkeshwar R."/>
            <person name="Noonan J.P."/>
            <person name="Pitluck S."/>
            <person name="Pollard M."/>
            <person name="Predki P."/>
            <person name="Priest J."/>
            <person name="Ramirez L."/>
            <person name="Retterer J."/>
            <person name="Rodriguez A."/>
            <person name="Rogers S."/>
            <person name="Salamov A."/>
            <person name="Salazar A."/>
            <person name="Thayer N."/>
            <person name="Tice H."/>
            <person name="Tsai M."/>
            <person name="Ustaszewska A."/>
            <person name="Vo N."/>
            <person name="Wheeler J."/>
            <person name="Wu K."/>
            <person name="Yang J."/>
            <person name="Dickson M."/>
            <person name="Cheng J.F."/>
            <person name="Eichler E.E."/>
            <person name="Olsen A."/>
            <person name="Pennacchio L.A."/>
            <person name="Rokhsar D.S."/>
            <person name="Richardson P."/>
            <person name="Lucas S.M."/>
            <person name="Myers R.M."/>
            <person name="Rubin E.M."/>
        </authorList>
    </citation>
    <scope>NUCLEOTIDE SEQUENCE [LARGE SCALE GENOMIC DNA]</scope>
</reference>